<reference evidence="2 3" key="1">
    <citation type="submission" date="2019-08" db="EMBL/GenBank/DDBJ databases">
        <title>The genome of the soybean aphid Biotype 1, its phylome, world population structure and adaptation to the North American continent.</title>
        <authorList>
            <person name="Giordano R."/>
            <person name="Donthu R.K."/>
            <person name="Hernandez A.G."/>
            <person name="Wright C.L."/>
            <person name="Zimin A.V."/>
        </authorList>
    </citation>
    <scope>NUCLEOTIDE SEQUENCE [LARGE SCALE GENOMIC DNA]</scope>
    <source>
        <tissue evidence="2">Whole aphids</tissue>
    </source>
</reference>
<evidence type="ECO:0000313" key="2">
    <source>
        <dbReference type="EMBL" id="KAE9522091.1"/>
    </source>
</evidence>
<dbReference type="OrthoDB" id="7546895at2759"/>
<dbReference type="Proteomes" id="UP000475862">
    <property type="component" value="Unassembled WGS sequence"/>
</dbReference>
<name>A0A6G0SWL8_APHGL</name>
<evidence type="ECO:0000313" key="3">
    <source>
        <dbReference type="Proteomes" id="UP000475862"/>
    </source>
</evidence>
<proteinExistence type="predicted"/>
<sequence length="1284" mass="149050">MICFICKSKFSSLSTLVVHFKIIHMLKPSSTYECTENQCPDSFKRHIQKHTNNVTKKIKINHKEKEIDDNTVIPENINKDVNFHNSLKESYKTQCENVMPKPNNYENGVDCTNFNIDIAINIIHQSAINFTMSLHNNNNFSRKDVVSLQKEFSQSLIESITDVLINFVNNKIKDPLLLSSFHTLISAISTPFKLCSSEYLLNKWLTNNNLFTSVNQFTIHNEINLVSTLGETNYNEQITKGILMPIQFQFKSFFENDNNLNKTLTHYQYSKNNSDDTILTHFIQGALWKEKISHYHNKIVIPYFSYIDDFEVNNPLSSHSSCHSICAIYYSFPLSDQSKLSNIFFAALLKSIDIKNLGNDQCLKQLINELNKLEIDGIFIKTSEGEKKVHFILGLLVGDNLGLNSVLEFSKSFSANYFCRFCKENKLVTQKAFEENVLLLRNYENYLEDINTNDFKLTGIYEEPIFNQLNFFHATTNYSIDIMHDIFEGICHYNMCHIIKYYTENVKIFSLHTLNLRKQNFNYGSIEIGNASPLIQSIHIQKFHLKMTAREMMTFVHFFSLMIDILLSSQIKENTINHLKELIKHHNLNYVLLFQDTLKPKHHILLHYPSIIKKSGPPKHFWCFRYEAKHKDLKDKHKITSKHTTFLERIYGFLFDINLCSYSQIDYKGTTYKTGYFLTNLIDEVCLYEILEIVINFNNLNVIIVVNQIEIDCYCPHLKAYKVNKDKNTILKTKMESWINLENNMNESESQQPITYTEIGVESLFVSNSDNLSQDQILHASKSSNNETNINSLSLPTMSNDEILNMWDILKSWNLECVYQTCIDQLIDTDALKSMKSKHIGLLLTNFPLGIHIKFEKHLEEYQKNQGQQLDVSILKSKLITETPVQNLTSQNTKPPAVGFDLNDILIKSTQGSMIIDYYCKQKKLYESSRSLLVEIIINDLIKKNRTMTIDLADNISNAIVKSFPTEIKDVYFLKDFSCKAPKGKVYAKYFNTMKRLKDVGLKSTKKIFEDNSILSRSQDQMDFYLNENESGSVELTNILINDEDLSWPEIETIWRKITSHLFLKNGFIIQNLWVEIDFCHMYSKFKNLSVKFGDKLSTLLQIFDDRVKDSGSKTLLQQLKESNNLCDNGKFLTMLYLLHSLFIPTSKKVTLDENGKKSTIKFSIRDSQNTFILVAPTAVELELIINKLKSQSNSIQPCILVVGSLLYPKQVLVYFDDVKYKLLTVLKAIDVCFKIFHVFNLEYPLECSNVWLFLQVYFYEISTKYDKSCSLVRQICSELDSHY</sequence>
<feature type="domain" description="C2H2-type" evidence="1">
    <location>
        <begin position="3"/>
        <end position="24"/>
    </location>
</feature>
<gene>
    <name evidence="2" type="ORF">AGLY_017510</name>
</gene>
<dbReference type="PROSITE" id="PS00028">
    <property type="entry name" value="ZINC_FINGER_C2H2_1"/>
    <property type="match status" value="1"/>
</dbReference>
<dbReference type="Pfam" id="PF15992">
    <property type="entry name" value="DUF4769"/>
    <property type="match status" value="1"/>
</dbReference>
<comment type="caution">
    <text evidence="2">The sequence shown here is derived from an EMBL/GenBank/DDBJ whole genome shotgun (WGS) entry which is preliminary data.</text>
</comment>
<dbReference type="InterPro" id="IPR013087">
    <property type="entry name" value="Znf_C2H2_type"/>
</dbReference>
<keyword evidence="3" id="KW-1185">Reference proteome</keyword>
<dbReference type="InterPro" id="IPR031934">
    <property type="entry name" value="DUF4769"/>
</dbReference>
<accession>A0A6G0SWL8</accession>
<organism evidence="2 3">
    <name type="scientific">Aphis glycines</name>
    <name type="common">Soybean aphid</name>
    <dbReference type="NCBI Taxonomy" id="307491"/>
    <lineage>
        <taxon>Eukaryota</taxon>
        <taxon>Metazoa</taxon>
        <taxon>Ecdysozoa</taxon>
        <taxon>Arthropoda</taxon>
        <taxon>Hexapoda</taxon>
        <taxon>Insecta</taxon>
        <taxon>Pterygota</taxon>
        <taxon>Neoptera</taxon>
        <taxon>Paraneoptera</taxon>
        <taxon>Hemiptera</taxon>
        <taxon>Sternorrhyncha</taxon>
        <taxon>Aphidomorpha</taxon>
        <taxon>Aphidoidea</taxon>
        <taxon>Aphididae</taxon>
        <taxon>Aphidini</taxon>
        <taxon>Aphis</taxon>
        <taxon>Aphis</taxon>
    </lineage>
</organism>
<evidence type="ECO:0000259" key="1">
    <source>
        <dbReference type="PROSITE" id="PS00028"/>
    </source>
</evidence>
<protein>
    <recommendedName>
        <fullName evidence="1">C2H2-type domain-containing protein</fullName>
    </recommendedName>
</protein>
<dbReference type="EMBL" id="VYZN01001615">
    <property type="protein sequence ID" value="KAE9522091.1"/>
    <property type="molecule type" value="Genomic_DNA"/>
</dbReference>